<evidence type="ECO:0000313" key="1">
    <source>
        <dbReference type="EMBL" id="ADY52744.1"/>
    </source>
</evidence>
<proteinExistence type="predicted"/>
<sequence length="85" mass="9863">MIIKASVGPNKDCFAGSFRKELLRSSDIPILSLREPLPIFRKGKKAISVSNYFDEKSSFFNDNKFRLEYFFFNNGIVNLHKPNQM</sequence>
<dbReference type="AlphaFoldDB" id="F0SBQ3"/>
<dbReference type="EMBL" id="CP002545">
    <property type="protein sequence ID" value="ADY52744.1"/>
    <property type="molecule type" value="Genomic_DNA"/>
</dbReference>
<dbReference type="Proteomes" id="UP000000310">
    <property type="component" value="Chromosome"/>
</dbReference>
<organism evidence="1 2">
    <name type="scientific">Pseudopedobacter saltans (strain ATCC 51119 / DSM 12145 / JCM 21818 / CCUG 39354 / LMG 10337 / NBRC 100064 / NCIMB 13643)</name>
    <name type="common">Pedobacter saltans</name>
    <dbReference type="NCBI Taxonomy" id="762903"/>
    <lineage>
        <taxon>Bacteria</taxon>
        <taxon>Pseudomonadati</taxon>
        <taxon>Bacteroidota</taxon>
        <taxon>Sphingobacteriia</taxon>
        <taxon>Sphingobacteriales</taxon>
        <taxon>Sphingobacteriaceae</taxon>
        <taxon>Pseudopedobacter</taxon>
    </lineage>
</organism>
<gene>
    <name evidence="1" type="ordered locus">Pedsa_2192</name>
</gene>
<accession>F0SBQ3</accession>
<protein>
    <submittedName>
        <fullName evidence="1">Uncharacterized protein</fullName>
    </submittedName>
</protein>
<keyword evidence="2" id="KW-1185">Reference proteome</keyword>
<dbReference type="HOGENOM" id="CLU_2510199_0_0_10"/>
<reference evidence="1 2" key="1">
    <citation type="journal article" date="2011" name="Stand. Genomic Sci.">
        <title>Complete genome sequence of the gliding, heparinolytic Pedobacter saltans type strain (113).</title>
        <authorList>
            <person name="Liolios K."/>
            <person name="Sikorski J."/>
            <person name="Lu M."/>
            <person name="Nolan M."/>
            <person name="Lapidus A."/>
            <person name="Lucas S."/>
            <person name="Hammon N."/>
            <person name="Deshpande S."/>
            <person name="Cheng J.F."/>
            <person name="Tapia R."/>
            <person name="Han C."/>
            <person name="Goodwin L."/>
            <person name="Pitluck S."/>
            <person name="Huntemann M."/>
            <person name="Ivanova N."/>
            <person name="Pagani I."/>
            <person name="Mavromatis K."/>
            <person name="Ovchinikova G."/>
            <person name="Pati A."/>
            <person name="Chen A."/>
            <person name="Palaniappan K."/>
            <person name="Land M."/>
            <person name="Hauser L."/>
            <person name="Brambilla E.M."/>
            <person name="Kotsyurbenko O."/>
            <person name="Rohde M."/>
            <person name="Tindall B.J."/>
            <person name="Abt B."/>
            <person name="Goker M."/>
            <person name="Detter J.C."/>
            <person name="Woyke T."/>
            <person name="Bristow J."/>
            <person name="Eisen J.A."/>
            <person name="Markowitz V."/>
            <person name="Hugenholtz P."/>
            <person name="Klenk H.P."/>
            <person name="Kyrpides N.C."/>
        </authorList>
    </citation>
    <scope>NUCLEOTIDE SEQUENCE [LARGE SCALE GENOMIC DNA]</scope>
    <source>
        <strain evidence="2">ATCC 51119 / DSM 12145 / JCM 21818 / LMG 10337 / NBRC 100064 / NCIMB 13643</strain>
    </source>
</reference>
<dbReference type="KEGG" id="psn:Pedsa_2192"/>
<dbReference type="STRING" id="762903.Pedsa_2192"/>
<evidence type="ECO:0000313" key="2">
    <source>
        <dbReference type="Proteomes" id="UP000000310"/>
    </source>
</evidence>
<reference evidence="2" key="2">
    <citation type="submission" date="2011-02" db="EMBL/GenBank/DDBJ databases">
        <title>The complete genome of Pedobacter saltans DSM 12145.</title>
        <authorList>
            <consortium name="US DOE Joint Genome Institute (JGI-PGF)"/>
            <person name="Lucas S."/>
            <person name="Copeland A."/>
            <person name="Lapidus A."/>
            <person name="Bruce D."/>
            <person name="Goodwin L."/>
            <person name="Pitluck S."/>
            <person name="Kyrpides N."/>
            <person name="Mavromatis K."/>
            <person name="Pagani I."/>
            <person name="Ivanova N."/>
            <person name="Ovchinnikova G."/>
            <person name="Lu M."/>
            <person name="Detter J.C."/>
            <person name="Han C."/>
            <person name="Land M."/>
            <person name="Hauser L."/>
            <person name="Markowitz V."/>
            <person name="Cheng J.-F."/>
            <person name="Hugenholtz P."/>
            <person name="Woyke T."/>
            <person name="Wu D."/>
            <person name="Tindall B."/>
            <person name="Pomrenke H.G."/>
            <person name="Brambilla E."/>
            <person name="Klenk H.-P."/>
            <person name="Eisen J.A."/>
        </authorList>
    </citation>
    <scope>NUCLEOTIDE SEQUENCE [LARGE SCALE GENOMIC DNA]</scope>
    <source>
        <strain evidence="2">ATCC 51119 / DSM 12145 / JCM 21818 / LMG 10337 / NBRC 100064 / NCIMB 13643</strain>
    </source>
</reference>
<name>F0SBQ3_PSESL</name>